<proteinExistence type="predicted"/>
<evidence type="ECO:0000313" key="3">
    <source>
        <dbReference type="Proteomes" id="UP000198539"/>
    </source>
</evidence>
<evidence type="ECO:0000313" key="2">
    <source>
        <dbReference type="EMBL" id="SDX09828.1"/>
    </source>
</evidence>
<dbReference type="AlphaFoldDB" id="A0A1H2YYI4"/>
<keyword evidence="3" id="KW-1185">Reference proteome</keyword>
<gene>
    <name evidence="2" type="ORF">SAMN04488238_105172</name>
</gene>
<feature type="compositionally biased region" description="Low complexity" evidence="1">
    <location>
        <begin position="43"/>
        <end position="53"/>
    </location>
</feature>
<sequence length="53" mass="5490">MGNDLARLSAQTRGVGLKWGAPMRPLSNPAHRRASRTSKGYPAAATAQTAGAL</sequence>
<evidence type="ECO:0000256" key="1">
    <source>
        <dbReference type="SAM" id="MobiDB-lite"/>
    </source>
</evidence>
<dbReference type="EMBL" id="FNOM01000005">
    <property type="protein sequence ID" value="SDX09828.1"/>
    <property type="molecule type" value="Genomic_DNA"/>
</dbReference>
<reference evidence="2 3" key="1">
    <citation type="submission" date="2016-10" db="EMBL/GenBank/DDBJ databases">
        <authorList>
            <person name="de Groot N.N."/>
        </authorList>
    </citation>
    <scope>NUCLEOTIDE SEQUENCE [LARGE SCALE GENOMIC DNA]</scope>
    <source>
        <strain evidence="2 3">CGMCC 1.8894</strain>
    </source>
</reference>
<dbReference type="Proteomes" id="UP000198539">
    <property type="component" value="Unassembled WGS sequence"/>
</dbReference>
<organism evidence="2 3">
    <name type="scientific">Roseicitreum antarcticum</name>
    <dbReference type="NCBI Taxonomy" id="564137"/>
    <lineage>
        <taxon>Bacteria</taxon>
        <taxon>Pseudomonadati</taxon>
        <taxon>Pseudomonadota</taxon>
        <taxon>Alphaproteobacteria</taxon>
        <taxon>Rhodobacterales</taxon>
        <taxon>Paracoccaceae</taxon>
        <taxon>Roseicitreum</taxon>
    </lineage>
</organism>
<feature type="region of interest" description="Disordered" evidence="1">
    <location>
        <begin position="16"/>
        <end position="53"/>
    </location>
</feature>
<name>A0A1H2YYI4_9RHOB</name>
<protein>
    <submittedName>
        <fullName evidence="2">Uncharacterized protein</fullName>
    </submittedName>
</protein>
<accession>A0A1H2YYI4</accession>